<feature type="chain" id="PRO_5024921374" description="Prolamin-like domain-containing protein" evidence="1">
    <location>
        <begin position="27"/>
        <end position="102"/>
    </location>
</feature>
<dbReference type="OrthoDB" id="1028881at2759"/>
<feature type="signal peptide" evidence="1">
    <location>
        <begin position="1"/>
        <end position="26"/>
    </location>
</feature>
<proteinExistence type="predicted"/>
<evidence type="ECO:0000313" key="2">
    <source>
        <dbReference type="EMBL" id="CAA0380971.1"/>
    </source>
</evidence>
<dbReference type="ExpressionAtlas" id="A0A5S9X839">
    <property type="expression patterns" value="baseline and differential"/>
</dbReference>
<name>A0A5S9X839_ARATH</name>
<evidence type="ECO:0000313" key="3">
    <source>
        <dbReference type="Proteomes" id="UP000434276"/>
    </source>
</evidence>
<gene>
    <name evidence="2" type="ORF">C24_LOCUS11229</name>
</gene>
<protein>
    <recommendedName>
        <fullName evidence="4">Prolamin-like domain-containing protein</fullName>
    </recommendedName>
</protein>
<evidence type="ECO:0008006" key="4">
    <source>
        <dbReference type="Google" id="ProtNLM"/>
    </source>
</evidence>
<evidence type="ECO:0000256" key="1">
    <source>
        <dbReference type="SAM" id="SignalP"/>
    </source>
</evidence>
<keyword evidence="1" id="KW-0732">Signal</keyword>
<dbReference type="AlphaFoldDB" id="A0A5S9X839"/>
<dbReference type="Proteomes" id="UP000434276">
    <property type="component" value="Unassembled WGS sequence"/>
</dbReference>
<dbReference type="EMBL" id="CACSHJ010000089">
    <property type="protein sequence ID" value="CAA0380971.1"/>
    <property type="molecule type" value="Genomic_DNA"/>
</dbReference>
<reference evidence="2 3" key="1">
    <citation type="submission" date="2019-12" db="EMBL/GenBank/DDBJ databases">
        <authorList>
            <person name="Jiao W.-B."/>
            <person name="Schneeberger K."/>
        </authorList>
    </citation>
    <scope>NUCLEOTIDE SEQUENCE [LARGE SCALE GENOMIC DNA]</scope>
    <source>
        <strain evidence="3">cv. C24</strain>
    </source>
</reference>
<sequence>MELKQTKVMFFLVALILALNFRPSEAAPPVRYCSTFFIERAPRCYEALRRAVHRDVSLLTGKCCRAVFATLPVTCFLKLTSELELPMTNFRNICDAVKPPTS</sequence>
<organism evidence="2 3">
    <name type="scientific">Arabidopsis thaliana</name>
    <name type="common">Mouse-ear cress</name>
    <dbReference type="NCBI Taxonomy" id="3702"/>
    <lineage>
        <taxon>Eukaryota</taxon>
        <taxon>Viridiplantae</taxon>
        <taxon>Streptophyta</taxon>
        <taxon>Embryophyta</taxon>
        <taxon>Tracheophyta</taxon>
        <taxon>Spermatophyta</taxon>
        <taxon>Magnoliopsida</taxon>
        <taxon>eudicotyledons</taxon>
        <taxon>Gunneridae</taxon>
        <taxon>Pentapetalae</taxon>
        <taxon>rosids</taxon>
        <taxon>malvids</taxon>
        <taxon>Brassicales</taxon>
        <taxon>Brassicaceae</taxon>
        <taxon>Camelineae</taxon>
        <taxon>Arabidopsis</taxon>
    </lineage>
</organism>
<accession>A0A5S9X839</accession>